<comment type="caution">
    <text evidence="4">The sequence shown here is derived from an EMBL/GenBank/DDBJ whole genome shotgun (WGS) entry which is preliminary data.</text>
</comment>
<gene>
    <name evidence="4" type="ORF">CRU78_17360</name>
</gene>
<evidence type="ECO:0000256" key="1">
    <source>
        <dbReference type="ARBA" id="ARBA00009477"/>
    </source>
</evidence>
<dbReference type="EMBL" id="PDHS01000456">
    <property type="protein sequence ID" value="MQM32172.1"/>
    <property type="molecule type" value="Genomic_DNA"/>
</dbReference>
<protein>
    <submittedName>
        <fullName evidence="4">Efflux transporter periplasmic adaptor subunit</fullName>
    </submittedName>
</protein>
<feature type="domain" description="Multidrug resistance protein MdtA-like alpha-helical hairpin" evidence="2">
    <location>
        <begin position="113"/>
        <end position="182"/>
    </location>
</feature>
<dbReference type="GO" id="GO:0005886">
    <property type="term" value="C:plasma membrane"/>
    <property type="evidence" value="ECO:0007669"/>
    <property type="project" value="TreeGrafter"/>
</dbReference>
<dbReference type="PANTHER" id="PTHR30158">
    <property type="entry name" value="ACRA/E-RELATED COMPONENT OF DRUG EFFLUX TRANSPORTER"/>
    <property type="match status" value="1"/>
</dbReference>
<proteinExistence type="inferred from homology"/>
<dbReference type="Gene3D" id="1.10.287.470">
    <property type="entry name" value="Helix hairpin bin"/>
    <property type="match status" value="1"/>
</dbReference>
<evidence type="ECO:0000313" key="4">
    <source>
        <dbReference type="EMBL" id="MQM32172.1"/>
    </source>
</evidence>
<organism evidence="4 5">
    <name type="scientific">Candidatus Accumulibacter phosphatis</name>
    <dbReference type="NCBI Taxonomy" id="327160"/>
    <lineage>
        <taxon>Bacteria</taxon>
        <taxon>Pseudomonadati</taxon>
        <taxon>Pseudomonadota</taxon>
        <taxon>Betaproteobacteria</taxon>
        <taxon>Candidatus Accumulibacter</taxon>
    </lineage>
</organism>
<sequence length="193" mass="20468">MTSTPFFFSSARRRTLGVAAASLASVGLLLTAGCGKKEEAAPPAPPTVEVVTVTQKDVPIYQEWIGSLDGDVNAVIRPQVTGYLVKQNYREGDLVKKGQLLFQIDPRTFEAAVDQAKGLVAQQRALYHTAKANLARVKPLAAKNALSQKDLDDTTGAELSAKASLDAAEAALETAKLNLSFTRITSLIEGIAG</sequence>
<evidence type="ECO:0000259" key="2">
    <source>
        <dbReference type="Pfam" id="PF25876"/>
    </source>
</evidence>
<feature type="domain" description="Multidrug resistance protein MdtA-like barrel-sandwich hybrid" evidence="3">
    <location>
        <begin position="74"/>
        <end position="190"/>
    </location>
</feature>
<dbReference type="AlphaFoldDB" id="A0A6A7RZ08"/>
<evidence type="ECO:0000259" key="3">
    <source>
        <dbReference type="Pfam" id="PF25917"/>
    </source>
</evidence>
<dbReference type="SUPFAM" id="SSF111369">
    <property type="entry name" value="HlyD-like secretion proteins"/>
    <property type="match status" value="1"/>
</dbReference>
<reference evidence="4 5" key="1">
    <citation type="submission" date="2017-09" db="EMBL/GenBank/DDBJ databases">
        <title>Metagenomic Analysis Reveals Denitrifying Candidatus Accumulibacter and Flanking Population as a Source of N2O.</title>
        <authorList>
            <person name="Gao H."/>
            <person name="Mao Y."/>
            <person name="Zhao X."/>
            <person name="Liu W.-T."/>
            <person name="Zhang T."/>
            <person name="Wells G."/>
        </authorList>
    </citation>
    <scope>NUCLEOTIDE SEQUENCE [LARGE SCALE GENOMIC DNA]</scope>
    <source>
        <strain evidence="4">CANDO_2_IC</strain>
    </source>
</reference>
<dbReference type="GO" id="GO:0046677">
    <property type="term" value="P:response to antibiotic"/>
    <property type="evidence" value="ECO:0007669"/>
    <property type="project" value="TreeGrafter"/>
</dbReference>
<dbReference type="InterPro" id="IPR006143">
    <property type="entry name" value="RND_pump_MFP"/>
</dbReference>
<dbReference type="GO" id="GO:0022857">
    <property type="term" value="F:transmembrane transporter activity"/>
    <property type="evidence" value="ECO:0007669"/>
    <property type="project" value="InterPro"/>
</dbReference>
<dbReference type="PANTHER" id="PTHR30158:SF10">
    <property type="entry name" value="CATION EFFLUX PUMP"/>
    <property type="match status" value="1"/>
</dbReference>
<dbReference type="NCBIfam" id="TIGR01730">
    <property type="entry name" value="RND_mfp"/>
    <property type="match status" value="1"/>
</dbReference>
<dbReference type="Pfam" id="PF25917">
    <property type="entry name" value="BSH_RND"/>
    <property type="match status" value="1"/>
</dbReference>
<dbReference type="Pfam" id="PF25876">
    <property type="entry name" value="HH_MFP_RND"/>
    <property type="match status" value="1"/>
</dbReference>
<evidence type="ECO:0000313" key="5">
    <source>
        <dbReference type="Proteomes" id="UP000342300"/>
    </source>
</evidence>
<name>A0A6A7RZ08_9PROT</name>
<dbReference type="InterPro" id="IPR058624">
    <property type="entry name" value="MdtA-like_HH"/>
</dbReference>
<dbReference type="InterPro" id="IPR058625">
    <property type="entry name" value="MdtA-like_BSH"/>
</dbReference>
<feature type="non-terminal residue" evidence="4">
    <location>
        <position position="193"/>
    </location>
</feature>
<accession>A0A6A7RZ08</accession>
<comment type="similarity">
    <text evidence="1">Belongs to the membrane fusion protein (MFP) (TC 8.A.1) family.</text>
</comment>
<dbReference type="Gene3D" id="2.40.50.100">
    <property type="match status" value="1"/>
</dbReference>
<dbReference type="Proteomes" id="UP000342300">
    <property type="component" value="Unassembled WGS sequence"/>
</dbReference>